<dbReference type="InterPro" id="IPR013785">
    <property type="entry name" value="Aldolase_TIM"/>
</dbReference>
<dbReference type="GO" id="GO:0051213">
    <property type="term" value="F:dioxygenase activity"/>
    <property type="evidence" value="ECO:0007669"/>
    <property type="project" value="UniProtKB-KW"/>
</dbReference>
<dbReference type="PANTHER" id="PTHR32332">
    <property type="entry name" value="2-NITROPROPANE DIOXYGENASE"/>
    <property type="match status" value="1"/>
</dbReference>
<sequence>MKLLSPLRIGQHVARHPILQGGMAVRVSGAKLAGAVANAGGIGVISTLGLGLTSPHLEPQGSPSKKGRFFEANRLALIEELHQARAISPNGVIGVNVLVAMRDYPVLARTAAEQGANLILVGAGLPLDLPEYTADYPNVALVPLVSTVATARKICEHWQRQYGRLPDGLVANCPETVGGHVGVQSEALMNDCSLKQLIPDLVNYLHDEVELPIPVIAAGGVWNRMDIDKMLAFGASGVQIGTRFILTHECDADPRYKEFHLQAQPADVVIVPSPVGVPARGLRNSFTDQAIAASSRSTSLAPLTTTAVLSRFSKDRCIANCLHTCLYRDQQETYCLIQSLHRAAGGDVENGLVFSGTHTGQADRILTVSELMAELTLN</sequence>
<dbReference type="Gene3D" id="3.20.20.70">
    <property type="entry name" value="Aldolase class I"/>
    <property type="match status" value="1"/>
</dbReference>
<dbReference type="AlphaFoldDB" id="A0A098TI11"/>
<name>A0A098TI11_9CYAN</name>
<comment type="caution">
    <text evidence="4">The sequence shown here is derived from an EMBL/GenBank/DDBJ whole genome shotgun (WGS) entry which is preliminary data.</text>
</comment>
<dbReference type="SUPFAM" id="SSF51412">
    <property type="entry name" value="Inosine monophosphate dehydrogenase (IMPDH)"/>
    <property type="match status" value="1"/>
</dbReference>
<dbReference type="EMBL" id="JJML01000033">
    <property type="protein sequence ID" value="KGF72215.1"/>
    <property type="molecule type" value="Genomic_DNA"/>
</dbReference>
<keyword evidence="3" id="KW-0560">Oxidoreductase</keyword>
<dbReference type="Pfam" id="PF03060">
    <property type="entry name" value="NMO"/>
    <property type="match status" value="1"/>
</dbReference>
<evidence type="ECO:0000256" key="1">
    <source>
        <dbReference type="ARBA" id="ARBA00022630"/>
    </source>
</evidence>
<dbReference type="InterPro" id="IPR004136">
    <property type="entry name" value="NMO"/>
</dbReference>
<evidence type="ECO:0000256" key="2">
    <source>
        <dbReference type="ARBA" id="ARBA00022643"/>
    </source>
</evidence>
<keyword evidence="5" id="KW-1185">Reference proteome</keyword>
<dbReference type="CDD" id="cd04730">
    <property type="entry name" value="NPD_like"/>
    <property type="match status" value="1"/>
</dbReference>
<keyword evidence="4" id="KW-0223">Dioxygenase</keyword>
<keyword evidence="2" id="KW-0288">FMN</keyword>
<dbReference type="Proteomes" id="UP000030170">
    <property type="component" value="Unassembled WGS sequence"/>
</dbReference>
<keyword evidence="1" id="KW-0285">Flavoprotein</keyword>
<organism evidence="4 5">
    <name type="scientific">Neosynechococcus sphagnicola sy1</name>
    <dbReference type="NCBI Taxonomy" id="1497020"/>
    <lineage>
        <taxon>Bacteria</taxon>
        <taxon>Bacillati</taxon>
        <taxon>Cyanobacteriota</taxon>
        <taxon>Cyanophyceae</taxon>
        <taxon>Neosynechococcales</taxon>
        <taxon>Neosynechococcaceae</taxon>
        <taxon>Neosynechococcus</taxon>
    </lineage>
</organism>
<gene>
    <name evidence="4" type="ORF">DO97_11250</name>
</gene>
<evidence type="ECO:0000256" key="3">
    <source>
        <dbReference type="ARBA" id="ARBA00023002"/>
    </source>
</evidence>
<dbReference type="RefSeq" id="WP_036534439.1">
    <property type="nucleotide sequence ID" value="NZ_JJML01000033.1"/>
</dbReference>
<dbReference type="STRING" id="1497020.DO97_11250"/>
<reference evidence="4 5" key="1">
    <citation type="journal article" date="2014" name="Mol. Ecol.">
        <title>Evolution of Synechococcus.</title>
        <authorList>
            <person name="Dvorak P."/>
            <person name="Casamatta D."/>
            <person name="Hasler P."/>
            <person name="Poulickova A."/>
            <person name="Ondrej V."/>
            <person name="Sanges R."/>
        </authorList>
    </citation>
    <scope>NUCLEOTIDE SEQUENCE [LARGE SCALE GENOMIC DNA]</scope>
    <source>
        <strain evidence="4 5">CAUP A 1101</strain>
    </source>
</reference>
<protein>
    <submittedName>
        <fullName evidence="4">2-nitropropane dioxygenase</fullName>
    </submittedName>
</protein>
<accession>A0A098TI11</accession>
<dbReference type="GO" id="GO:0018580">
    <property type="term" value="F:nitronate monooxygenase activity"/>
    <property type="evidence" value="ECO:0007669"/>
    <property type="project" value="InterPro"/>
</dbReference>
<proteinExistence type="predicted"/>
<dbReference type="OrthoDB" id="9778912at2"/>
<evidence type="ECO:0000313" key="5">
    <source>
        <dbReference type="Proteomes" id="UP000030170"/>
    </source>
</evidence>
<evidence type="ECO:0000313" key="4">
    <source>
        <dbReference type="EMBL" id="KGF72215.1"/>
    </source>
</evidence>
<dbReference type="PANTHER" id="PTHR32332:SF18">
    <property type="entry name" value="2-NITROPROPANE DIOXYGENASE"/>
    <property type="match status" value="1"/>
</dbReference>